<protein>
    <submittedName>
        <fullName evidence="1">DOMON-like domain-containing protein</fullName>
    </submittedName>
</protein>
<dbReference type="RefSeq" id="WP_264945897.1">
    <property type="nucleotide sequence ID" value="NZ_JAPDRA010000010.1"/>
</dbReference>
<name>A0ABW3H9E7_9SPHN</name>
<gene>
    <name evidence="1" type="ORF">ACFQ1E_17145</name>
</gene>
<keyword evidence="2" id="KW-1185">Reference proteome</keyword>
<evidence type="ECO:0000313" key="1">
    <source>
        <dbReference type="EMBL" id="MFD0948073.1"/>
    </source>
</evidence>
<proteinExistence type="predicted"/>
<dbReference type="Proteomes" id="UP001596977">
    <property type="component" value="Unassembled WGS sequence"/>
</dbReference>
<dbReference type="Gene3D" id="2.60.40.1190">
    <property type="match status" value="1"/>
</dbReference>
<dbReference type="EMBL" id="JBHTJG010000010">
    <property type="protein sequence ID" value="MFD0948073.1"/>
    <property type="molecule type" value="Genomic_DNA"/>
</dbReference>
<comment type="caution">
    <text evidence="1">The sequence shown here is derived from an EMBL/GenBank/DDBJ whole genome shotgun (WGS) entry which is preliminary data.</text>
</comment>
<sequence length="178" mass="19823">MSSFGLVPHPSTGPSAISEVTVVVTRTFGGIDLRYRVRGGIDRLVVPGASLPQRSDGLWKTTCFELFAKLHDEDGYQEFNFAPSSRWAAYRFDGYRSGMREAAMFYHQITPRSEPGLFELHVNVIAEEMADLAVWQAALSAVIEETDGTKSYWALHHPPGKPDFHHPDCFVIDLPPAS</sequence>
<dbReference type="CDD" id="cd09627">
    <property type="entry name" value="DOMON_murB_like"/>
    <property type="match status" value="1"/>
</dbReference>
<reference evidence="2" key="1">
    <citation type="journal article" date="2019" name="Int. J. Syst. Evol. Microbiol.">
        <title>The Global Catalogue of Microorganisms (GCM) 10K type strain sequencing project: providing services to taxonomists for standard genome sequencing and annotation.</title>
        <authorList>
            <consortium name="The Broad Institute Genomics Platform"/>
            <consortium name="The Broad Institute Genome Sequencing Center for Infectious Disease"/>
            <person name="Wu L."/>
            <person name="Ma J."/>
        </authorList>
    </citation>
    <scope>NUCLEOTIDE SEQUENCE [LARGE SCALE GENOMIC DNA]</scope>
    <source>
        <strain evidence="2">CCUG 62982</strain>
    </source>
</reference>
<organism evidence="1 2">
    <name type="scientific">Sphingomonas canadensis</name>
    <dbReference type="NCBI Taxonomy" id="1219257"/>
    <lineage>
        <taxon>Bacteria</taxon>
        <taxon>Pseudomonadati</taxon>
        <taxon>Pseudomonadota</taxon>
        <taxon>Alphaproteobacteria</taxon>
        <taxon>Sphingomonadales</taxon>
        <taxon>Sphingomonadaceae</taxon>
        <taxon>Sphingomonas</taxon>
    </lineage>
</organism>
<accession>A0ABW3H9E7</accession>
<evidence type="ECO:0000313" key="2">
    <source>
        <dbReference type="Proteomes" id="UP001596977"/>
    </source>
</evidence>